<dbReference type="GO" id="GO:0005829">
    <property type="term" value="C:cytosol"/>
    <property type="evidence" value="ECO:0007669"/>
    <property type="project" value="TreeGrafter"/>
</dbReference>
<dbReference type="OrthoDB" id="9805462at2"/>
<dbReference type="HAMAP" id="MF_00023">
    <property type="entry name" value="SmpB"/>
    <property type="match status" value="1"/>
</dbReference>
<dbReference type="NCBIfam" id="NF003843">
    <property type="entry name" value="PRK05422.1"/>
    <property type="match status" value="1"/>
</dbReference>
<reference evidence="4 5" key="1">
    <citation type="submission" date="2018-11" db="EMBL/GenBank/DDBJ databases">
        <title>Draft genome sequence of Ferruginibacter sp. BO-59.</title>
        <authorList>
            <person name="Im W.T."/>
        </authorList>
    </citation>
    <scope>NUCLEOTIDE SEQUENCE [LARGE SCALE GENOMIC DNA]</scope>
    <source>
        <strain evidence="4 5">BO-59</strain>
    </source>
</reference>
<dbReference type="InterPro" id="IPR000037">
    <property type="entry name" value="SsrA-bd_prot"/>
</dbReference>
<comment type="similarity">
    <text evidence="3">Belongs to the SmpB family.</text>
</comment>
<evidence type="ECO:0000256" key="1">
    <source>
        <dbReference type="ARBA" id="ARBA00022490"/>
    </source>
</evidence>
<dbReference type="GO" id="GO:0070929">
    <property type="term" value="P:trans-translation"/>
    <property type="evidence" value="ECO:0007669"/>
    <property type="project" value="UniProtKB-UniRule"/>
</dbReference>
<accession>A0A3M9NFX8</accession>
<gene>
    <name evidence="3 4" type="primary">smpB</name>
    <name evidence="4" type="ORF">EFY79_10230</name>
</gene>
<dbReference type="GO" id="GO:0070930">
    <property type="term" value="P:trans-translation-dependent protein tagging"/>
    <property type="evidence" value="ECO:0007669"/>
    <property type="project" value="TreeGrafter"/>
</dbReference>
<dbReference type="Gene3D" id="2.40.280.10">
    <property type="match status" value="1"/>
</dbReference>
<evidence type="ECO:0000256" key="2">
    <source>
        <dbReference type="ARBA" id="ARBA00022884"/>
    </source>
</evidence>
<dbReference type="InterPro" id="IPR023620">
    <property type="entry name" value="SmpB"/>
</dbReference>
<dbReference type="PANTHER" id="PTHR30308">
    <property type="entry name" value="TMRNA-BINDING COMPONENT OF TRANS-TRANSLATION TAGGING COMPLEX"/>
    <property type="match status" value="1"/>
</dbReference>
<dbReference type="Pfam" id="PF01668">
    <property type="entry name" value="SmpB"/>
    <property type="match status" value="1"/>
</dbReference>
<comment type="subcellular location">
    <subcellularLocation>
        <location evidence="3">Cytoplasm</location>
    </subcellularLocation>
    <text evidence="3">The tmRNA-SmpB complex associates with stalled 70S ribosomes.</text>
</comment>
<comment type="caution">
    <text evidence="4">The sequence shown here is derived from an EMBL/GenBank/DDBJ whole genome shotgun (WGS) entry which is preliminary data.</text>
</comment>
<dbReference type="CDD" id="cd09294">
    <property type="entry name" value="SmpB"/>
    <property type="match status" value="1"/>
</dbReference>
<dbReference type="PANTHER" id="PTHR30308:SF2">
    <property type="entry name" value="SSRA-BINDING PROTEIN"/>
    <property type="match status" value="1"/>
</dbReference>
<evidence type="ECO:0000313" key="5">
    <source>
        <dbReference type="Proteomes" id="UP000267223"/>
    </source>
</evidence>
<dbReference type="Proteomes" id="UP000267223">
    <property type="component" value="Unassembled WGS sequence"/>
</dbReference>
<proteinExistence type="inferred from homology"/>
<sequence>MDIRNRKAYYEYNIETKYVAGIVLSGTEVKSLRAGKASFNDSYCIFNKGELYVKSLHISEYNFGTHYNHEPMQERKLLLQKKELRKLENKIKEKGYTIVPLKIFFSQSGFAKIEIGLGKGKKIYDKRETIKSREADRDIKRKYGI</sequence>
<evidence type="ECO:0000256" key="3">
    <source>
        <dbReference type="HAMAP-Rule" id="MF_00023"/>
    </source>
</evidence>
<organism evidence="4 5">
    <name type="scientific">Hanamia caeni</name>
    <dbReference type="NCBI Taxonomy" id="2294116"/>
    <lineage>
        <taxon>Bacteria</taxon>
        <taxon>Pseudomonadati</taxon>
        <taxon>Bacteroidota</taxon>
        <taxon>Chitinophagia</taxon>
        <taxon>Chitinophagales</taxon>
        <taxon>Chitinophagaceae</taxon>
        <taxon>Hanamia</taxon>
    </lineage>
</organism>
<dbReference type="AlphaFoldDB" id="A0A3M9NFX8"/>
<evidence type="ECO:0000313" key="4">
    <source>
        <dbReference type="EMBL" id="RNI36694.1"/>
    </source>
</evidence>
<dbReference type="SUPFAM" id="SSF74982">
    <property type="entry name" value="Small protein B (SmpB)"/>
    <property type="match status" value="1"/>
</dbReference>
<dbReference type="NCBIfam" id="TIGR00086">
    <property type="entry name" value="smpB"/>
    <property type="match status" value="1"/>
</dbReference>
<keyword evidence="5" id="KW-1185">Reference proteome</keyword>
<dbReference type="EMBL" id="RJJR01000007">
    <property type="protein sequence ID" value="RNI36694.1"/>
    <property type="molecule type" value="Genomic_DNA"/>
</dbReference>
<keyword evidence="2 3" id="KW-0694">RNA-binding</keyword>
<dbReference type="RefSeq" id="WP_123120612.1">
    <property type="nucleotide sequence ID" value="NZ_RJJR01000007.1"/>
</dbReference>
<name>A0A3M9NFX8_9BACT</name>
<keyword evidence="1 3" id="KW-0963">Cytoplasm</keyword>
<dbReference type="PROSITE" id="PS01317">
    <property type="entry name" value="SSRP"/>
    <property type="match status" value="1"/>
</dbReference>
<dbReference type="GO" id="GO:0003723">
    <property type="term" value="F:RNA binding"/>
    <property type="evidence" value="ECO:0007669"/>
    <property type="project" value="UniProtKB-UniRule"/>
</dbReference>
<comment type="function">
    <text evidence="3">Required for rescue of stalled ribosomes mediated by trans-translation. Binds to transfer-messenger RNA (tmRNA), required for stable association of tmRNA with ribosomes. tmRNA and SmpB together mimic tRNA shape, replacing the anticodon stem-loop with SmpB. tmRNA is encoded by the ssrA gene; the 2 termini fold to resemble tRNA(Ala) and it encodes a 'tag peptide', a short internal open reading frame. During trans-translation Ala-aminoacylated tmRNA acts like a tRNA, entering the A-site of stalled ribosomes, displacing the stalled mRNA. The ribosome then switches to translate the ORF on the tmRNA; the nascent peptide is terminated with the 'tag peptide' encoded by the tmRNA and targeted for degradation. The ribosome is freed to recommence translation, which seems to be the essential function of trans-translation.</text>
</comment>
<dbReference type="InterPro" id="IPR020081">
    <property type="entry name" value="SsrA-bd_prot_CS"/>
</dbReference>
<protein>
    <recommendedName>
        <fullName evidence="3">SsrA-binding protein</fullName>
    </recommendedName>
    <alternativeName>
        <fullName evidence="3">Small protein B</fullName>
    </alternativeName>
</protein>